<dbReference type="NCBIfam" id="TIGR02937">
    <property type="entry name" value="sigma70-ECF"/>
    <property type="match status" value="1"/>
</dbReference>
<evidence type="ECO:0000313" key="6">
    <source>
        <dbReference type="Proteomes" id="UP001320876"/>
    </source>
</evidence>
<dbReference type="EMBL" id="JAPDDT010000004">
    <property type="protein sequence ID" value="MCW1923241.1"/>
    <property type="molecule type" value="Genomic_DNA"/>
</dbReference>
<dbReference type="RefSeq" id="WP_264487346.1">
    <property type="nucleotide sequence ID" value="NZ_JAPDDT010000004.1"/>
</dbReference>
<reference evidence="5 6" key="1">
    <citation type="submission" date="2022-10" db="EMBL/GenBank/DDBJ databases">
        <title>Luteolibacter arcticus strain CCTCC AB 2014275, whole genome shotgun sequencing project.</title>
        <authorList>
            <person name="Zhao G."/>
            <person name="Shen L."/>
        </authorList>
    </citation>
    <scope>NUCLEOTIDE SEQUENCE [LARGE SCALE GENOMIC DNA]</scope>
    <source>
        <strain evidence="5 6">CCTCC AB 2014275</strain>
    </source>
</reference>
<keyword evidence="6" id="KW-1185">Reference proteome</keyword>
<dbReference type="InterPro" id="IPR013325">
    <property type="entry name" value="RNA_pol_sigma_r2"/>
</dbReference>
<accession>A0ABT3GIB5</accession>
<evidence type="ECO:0000259" key="4">
    <source>
        <dbReference type="Pfam" id="PF04542"/>
    </source>
</evidence>
<proteinExistence type="predicted"/>
<keyword evidence="3" id="KW-0804">Transcription</keyword>
<dbReference type="InterPro" id="IPR039425">
    <property type="entry name" value="RNA_pol_sigma-70-like"/>
</dbReference>
<feature type="domain" description="RNA polymerase sigma-70 region 2" evidence="4">
    <location>
        <begin position="35"/>
        <end position="105"/>
    </location>
</feature>
<sequence length="240" mass="27227">MPEHDAAFFASTRWTIVCDAASGGDAVATEALGALFRTYWQPLYRYARRRGKSKEDAEDLVQGFFGHLLEARALRDTSRDKGRFRAFLLASFNHWMINTWKRETRLKRGRGIPALSFDWEEAESGLKLEPADDRSPDRLFDREWALTLLGKVLDDLEAASRDEGDLRFDRLKPCLTADSSRIPYASLAADLEMSEGALRVAVHRLRKRYRALLTEEIARTLSSPEAVEDEMQALFAVLAG</sequence>
<name>A0ABT3GIB5_9BACT</name>
<dbReference type="Gene3D" id="1.10.1740.10">
    <property type="match status" value="1"/>
</dbReference>
<dbReference type="SUPFAM" id="SSF88946">
    <property type="entry name" value="Sigma2 domain of RNA polymerase sigma factors"/>
    <property type="match status" value="1"/>
</dbReference>
<gene>
    <name evidence="5" type="ORF">OKA05_11810</name>
</gene>
<dbReference type="Pfam" id="PF04542">
    <property type="entry name" value="Sigma70_r2"/>
    <property type="match status" value="1"/>
</dbReference>
<comment type="caution">
    <text evidence="5">The sequence shown here is derived from an EMBL/GenBank/DDBJ whole genome shotgun (WGS) entry which is preliminary data.</text>
</comment>
<keyword evidence="2" id="KW-0731">Sigma factor</keyword>
<dbReference type="InterPro" id="IPR014284">
    <property type="entry name" value="RNA_pol_sigma-70_dom"/>
</dbReference>
<dbReference type="InterPro" id="IPR007627">
    <property type="entry name" value="RNA_pol_sigma70_r2"/>
</dbReference>
<evidence type="ECO:0000256" key="2">
    <source>
        <dbReference type="ARBA" id="ARBA00023082"/>
    </source>
</evidence>
<protein>
    <submittedName>
        <fullName evidence="5">Sigma-70 family RNA polymerase sigma factor</fullName>
    </submittedName>
</protein>
<evidence type="ECO:0000256" key="1">
    <source>
        <dbReference type="ARBA" id="ARBA00023015"/>
    </source>
</evidence>
<organism evidence="5 6">
    <name type="scientific">Luteolibacter arcticus</name>
    <dbReference type="NCBI Taxonomy" id="1581411"/>
    <lineage>
        <taxon>Bacteria</taxon>
        <taxon>Pseudomonadati</taxon>
        <taxon>Verrucomicrobiota</taxon>
        <taxon>Verrucomicrobiia</taxon>
        <taxon>Verrucomicrobiales</taxon>
        <taxon>Verrucomicrobiaceae</taxon>
        <taxon>Luteolibacter</taxon>
    </lineage>
</organism>
<dbReference type="PANTHER" id="PTHR43133">
    <property type="entry name" value="RNA POLYMERASE ECF-TYPE SIGMA FACTO"/>
    <property type="match status" value="1"/>
</dbReference>
<evidence type="ECO:0000313" key="5">
    <source>
        <dbReference type="EMBL" id="MCW1923241.1"/>
    </source>
</evidence>
<evidence type="ECO:0000256" key="3">
    <source>
        <dbReference type="ARBA" id="ARBA00023163"/>
    </source>
</evidence>
<keyword evidence="1" id="KW-0805">Transcription regulation</keyword>
<dbReference type="PANTHER" id="PTHR43133:SF51">
    <property type="entry name" value="RNA POLYMERASE SIGMA FACTOR"/>
    <property type="match status" value="1"/>
</dbReference>
<dbReference type="Proteomes" id="UP001320876">
    <property type="component" value="Unassembled WGS sequence"/>
</dbReference>